<evidence type="ECO:0000256" key="11">
    <source>
        <dbReference type="ARBA" id="ARBA00023316"/>
    </source>
</evidence>
<evidence type="ECO:0000256" key="13">
    <source>
        <dbReference type="ARBA" id="ARBA00037649"/>
    </source>
</evidence>
<comment type="function">
    <text evidence="13">Glucanases play a role in cell expansion during growth, in cell-cell fusion during mating, and in spore release during sporulation. This enzyme may be involved in beta-glucan degradation. Active on laminarin and lichenan.</text>
</comment>
<dbReference type="PANTHER" id="PTHR16631">
    <property type="entry name" value="GLUCAN 1,3-BETA-GLUCOSIDASE"/>
    <property type="match status" value="1"/>
</dbReference>
<evidence type="ECO:0000256" key="10">
    <source>
        <dbReference type="ARBA" id="ARBA00023277"/>
    </source>
</evidence>
<dbReference type="Proteomes" id="UP001174934">
    <property type="component" value="Unassembled WGS sequence"/>
</dbReference>
<feature type="compositionally biased region" description="Polar residues" evidence="16">
    <location>
        <begin position="20"/>
        <end position="40"/>
    </location>
</feature>
<reference evidence="18" key="1">
    <citation type="submission" date="2023-06" db="EMBL/GenBank/DDBJ databases">
        <title>Genome-scale phylogeny and comparative genomics of the fungal order Sordariales.</title>
        <authorList>
            <consortium name="Lawrence Berkeley National Laboratory"/>
            <person name="Hensen N."/>
            <person name="Bonometti L."/>
            <person name="Westerberg I."/>
            <person name="Brannstrom I.O."/>
            <person name="Guillou S."/>
            <person name="Cros-Aarteil S."/>
            <person name="Calhoun S."/>
            <person name="Haridas S."/>
            <person name="Kuo A."/>
            <person name="Mondo S."/>
            <person name="Pangilinan J."/>
            <person name="Riley R."/>
            <person name="LaButti K."/>
            <person name="Andreopoulos B."/>
            <person name="Lipzen A."/>
            <person name="Chen C."/>
            <person name="Yanf M."/>
            <person name="Daum C."/>
            <person name="Ng V."/>
            <person name="Clum A."/>
            <person name="Steindorff A."/>
            <person name="Ohm R."/>
            <person name="Martin F."/>
            <person name="Silar P."/>
            <person name="Natvig D."/>
            <person name="Lalanne C."/>
            <person name="Gautier V."/>
            <person name="Ament-velasquez S.L."/>
            <person name="Kruys A."/>
            <person name="Hutchinson M.I."/>
            <person name="Powell A.J."/>
            <person name="Barry K."/>
            <person name="Miller A.N."/>
            <person name="Grigoriev I.V."/>
            <person name="Debuchy R."/>
            <person name="Gladieux P."/>
            <person name="Thoren M.H."/>
            <person name="Johannesson H."/>
        </authorList>
    </citation>
    <scope>NUCLEOTIDE SEQUENCE</scope>
    <source>
        <strain evidence="18">SMH3391-2</strain>
    </source>
</reference>
<evidence type="ECO:0000256" key="7">
    <source>
        <dbReference type="ARBA" id="ARBA00022968"/>
    </source>
</evidence>
<dbReference type="AlphaFoldDB" id="A0AA39X7G8"/>
<keyword evidence="12" id="KW-0624">Polysaccharide degradation</keyword>
<proteinExistence type="inferred from homology"/>
<evidence type="ECO:0000256" key="8">
    <source>
        <dbReference type="ARBA" id="ARBA00023136"/>
    </source>
</evidence>
<dbReference type="EMBL" id="JAULSR010000002">
    <property type="protein sequence ID" value="KAK0628332.1"/>
    <property type="molecule type" value="Genomic_DNA"/>
</dbReference>
<organism evidence="18 19">
    <name type="scientific">Bombardia bombarda</name>
    <dbReference type="NCBI Taxonomy" id="252184"/>
    <lineage>
        <taxon>Eukaryota</taxon>
        <taxon>Fungi</taxon>
        <taxon>Dikarya</taxon>
        <taxon>Ascomycota</taxon>
        <taxon>Pezizomycotina</taxon>
        <taxon>Sordariomycetes</taxon>
        <taxon>Sordariomycetidae</taxon>
        <taxon>Sordariales</taxon>
        <taxon>Lasiosphaeriaceae</taxon>
        <taxon>Bombardia</taxon>
    </lineage>
</organism>
<keyword evidence="17" id="KW-0812">Transmembrane</keyword>
<feature type="region of interest" description="Disordered" evidence="16">
    <location>
        <begin position="168"/>
        <end position="222"/>
    </location>
</feature>
<dbReference type="GO" id="GO:0000272">
    <property type="term" value="P:polysaccharide catabolic process"/>
    <property type="evidence" value="ECO:0007669"/>
    <property type="project" value="UniProtKB-KW"/>
</dbReference>
<evidence type="ECO:0000256" key="6">
    <source>
        <dbReference type="ARBA" id="ARBA00022801"/>
    </source>
</evidence>
<evidence type="ECO:0000256" key="15">
    <source>
        <dbReference type="ARBA" id="ARBA00043078"/>
    </source>
</evidence>
<evidence type="ECO:0000256" key="17">
    <source>
        <dbReference type="SAM" id="Phobius"/>
    </source>
</evidence>
<keyword evidence="9" id="KW-0325">Glycoprotein</keyword>
<gene>
    <name evidence="18" type="ORF">B0T17DRAFT_150591</name>
</gene>
<evidence type="ECO:0000256" key="5">
    <source>
        <dbReference type="ARBA" id="ARBA00022475"/>
    </source>
</evidence>
<accession>A0AA39X7G8</accession>
<comment type="caution">
    <text evidence="18">The sequence shown here is derived from an EMBL/GenBank/DDBJ whole genome shotgun (WGS) entry which is preliminary data.</text>
</comment>
<dbReference type="GO" id="GO:0005886">
    <property type="term" value="C:plasma membrane"/>
    <property type="evidence" value="ECO:0007669"/>
    <property type="project" value="UniProtKB-SubCell"/>
</dbReference>
<dbReference type="GO" id="GO:0005576">
    <property type="term" value="C:extracellular region"/>
    <property type="evidence" value="ECO:0007669"/>
    <property type="project" value="TreeGrafter"/>
</dbReference>
<evidence type="ECO:0000313" key="19">
    <source>
        <dbReference type="Proteomes" id="UP001174934"/>
    </source>
</evidence>
<dbReference type="SUPFAM" id="SSF51445">
    <property type="entry name" value="(Trans)glycosidases"/>
    <property type="match status" value="1"/>
</dbReference>
<evidence type="ECO:0000256" key="2">
    <source>
        <dbReference type="ARBA" id="ARBA00004401"/>
    </source>
</evidence>
<dbReference type="PANTHER" id="PTHR16631:SF17">
    <property type="entry name" value="GLUCAN ENDO-1,3-BETA-GLUCOSIDASE BTGC"/>
    <property type="match status" value="1"/>
</dbReference>
<dbReference type="Gene3D" id="3.20.20.80">
    <property type="entry name" value="Glycosidases"/>
    <property type="match status" value="1"/>
</dbReference>
<keyword evidence="10" id="KW-0119">Carbohydrate metabolism</keyword>
<evidence type="ECO:0000256" key="12">
    <source>
        <dbReference type="ARBA" id="ARBA00023326"/>
    </source>
</evidence>
<evidence type="ECO:0000313" key="18">
    <source>
        <dbReference type="EMBL" id="KAK0628332.1"/>
    </source>
</evidence>
<evidence type="ECO:0000256" key="4">
    <source>
        <dbReference type="ARBA" id="ARBA00012780"/>
    </source>
</evidence>
<name>A0AA39X7G8_9PEZI</name>
<evidence type="ECO:0000256" key="16">
    <source>
        <dbReference type="SAM" id="MobiDB-lite"/>
    </source>
</evidence>
<keyword evidence="5" id="KW-1003">Cell membrane</keyword>
<keyword evidence="11" id="KW-0961">Cell wall biogenesis/degradation</keyword>
<comment type="catalytic activity">
    <reaction evidence="1">
        <text>Hydrolysis of (1-&gt;3)-beta-D-glucosidic linkages in (1-&gt;3)-beta-D-glucans.</text>
        <dbReference type="EC" id="3.2.1.39"/>
    </reaction>
</comment>
<dbReference type="GO" id="GO:0071555">
    <property type="term" value="P:cell wall organization"/>
    <property type="evidence" value="ECO:0007669"/>
    <property type="project" value="UniProtKB-KW"/>
</dbReference>
<comment type="similarity">
    <text evidence="3">Belongs to the glycosyl hydrolase 17 family.</text>
</comment>
<evidence type="ECO:0000256" key="1">
    <source>
        <dbReference type="ARBA" id="ARBA00000382"/>
    </source>
</evidence>
<feature type="transmembrane region" description="Helical" evidence="17">
    <location>
        <begin position="362"/>
        <end position="386"/>
    </location>
</feature>
<evidence type="ECO:0000256" key="9">
    <source>
        <dbReference type="ARBA" id="ARBA00023180"/>
    </source>
</evidence>
<comment type="subcellular location">
    <subcellularLocation>
        <location evidence="2">Cell membrane</location>
        <topology evidence="2">Single-pass type II membrane protein</topology>
    </subcellularLocation>
</comment>
<feature type="region of interest" description="Disordered" evidence="16">
    <location>
        <begin position="1"/>
        <end position="126"/>
    </location>
</feature>
<evidence type="ECO:0000256" key="3">
    <source>
        <dbReference type="ARBA" id="ARBA00008773"/>
    </source>
</evidence>
<feature type="compositionally biased region" description="Pro residues" evidence="16">
    <location>
        <begin position="85"/>
        <end position="96"/>
    </location>
</feature>
<dbReference type="InterPro" id="IPR050732">
    <property type="entry name" value="Beta-glucan_modifiers"/>
</dbReference>
<dbReference type="GO" id="GO:0009277">
    <property type="term" value="C:fungal-type cell wall"/>
    <property type="evidence" value="ECO:0007669"/>
    <property type="project" value="TreeGrafter"/>
</dbReference>
<keyword evidence="17" id="KW-1133">Transmembrane helix</keyword>
<keyword evidence="19" id="KW-1185">Reference proteome</keyword>
<keyword evidence="6 18" id="KW-0378">Hydrolase</keyword>
<dbReference type="FunFam" id="3.20.20.80:FF:000151">
    <property type="entry name" value="Glucan endo-1,3-beta-glucosidase btgC"/>
    <property type="match status" value="1"/>
</dbReference>
<keyword evidence="8 17" id="KW-0472">Membrane</keyword>
<evidence type="ECO:0000256" key="14">
    <source>
        <dbReference type="ARBA" id="ARBA00042373"/>
    </source>
</evidence>
<sequence length="729" mass="78658">MAQGRYSFDDDLSEQDAPGLSNTAPRYPQQYQQLPNTSSPPRARPGAHPDSSFDRLRAQRRRSQSGDDERGHVPYAAPGLAHNDPPAPRPPPPPPQHRYSGHEMAYTPQQRPVPRSTITPGADNFSEAAAGGMAGIALTVAEHSSRESGMNAVQGSNYPQQIYHQQGLRPIPGQGPGEQGIRGPADLAQPRPFYSHGPGSDVDYRPSGTMTPGQRSSSSRSQSVFNEIYTDDPYQSYSRPQDPALGVVIPHQIEDDGDDGLHYVQKGPRTSMLSLGGSSNRSQNGKAVLGAAAGGAVAGGVIGGMAGRNGSGGLHGHYAPVNNGNGSGGSTTGYDAGQPAFGPEKAWQGVHASKSKGKRWRLIIIIVIAVLIALGIALGIVFGTVLKNRPGNTASNAGGSAASDTAKNGDLDINSAEIQSLLNHPDLHKVFPGIDYTPLNTQYPDCTHNPPSQNNITRDLALLSQLTNTVRLYGTDCNQTQMLIHSINQLKLQDTVKIWLGVWQDNNATTNARQLKQMWEILDEYGDKPFKGLIVANEILFREQMTIDELGNLLAEVRTNLTSKGLSLPVATSDLGDKWTASLAQKSDYIMANIHPFFAGVNAETAAGWTDSFWNNHNGPFFKSDKSKNIISEVGWPSTGGKHCGTESVTDCSDPAVAGITEMNQLMSDWVCPALENGTEYFWFEAFDEPWKIMFNTEDENWEDKWGLIDVNRNLKSGVKIPDCGGKTV</sequence>
<dbReference type="GO" id="GO:0042973">
    <property type="term" value="F:glucan endo-1,3-beta-D-glucosidase activity"/>
    <property type="evidence" value="ECO:0007669"/>
    <property type="project" value="UniProtKB-EC"/>
</dbReference>
<dbReference type="GO" id="GO:0009986">
    <property type="term" value="C:cell surface"/>
    <property type="evidence" value="ECO:0007669"/>
    <property type="project" value="TreeGrafter"/>
</dbReference>
<keyword evidence="7" id="KW-0735">Signal-anchor</keyword>
<dbReference type="EC" id="3.2.1.39" evidence="4"/>
<dbReference type="InterPro" id="IPR017853">
    <property type="entry name" value="GH"/>
</dbReference>
<protein>
    <recommendedName>
        <fullName evidence="4">glucan endo-1,3-beta-D-glucosidase</fullName>
        <ecNumber evidence="4">3.2.1.39</ecNumber>
    </recommendedName>
    <alternativeName>
        <fullName evidence="15">Endo-1,3-beta-glucanase btgC</fullName>
    </alternativeName>
    <alternativeName>
        <fullName evidence="14">Laminarinase btgC</fullName>
    </alternativeName>
</protein>